<dbReference type="EMBL" id="JADJEV010000004">
    <property type="protein sequence ID" value="MBK6974272.1"/>
    <property type="molecule type" value="Genomic_DNA"/>
</dbReference>
<evidence type="ECO:0000313" key="7">
    <source>
        <dbReference type="EMBL" id="MBK6974272.1"/>
    </source>
</evidence>
<feature type="binding site" evidence="6">
    <location>
        <position position="157"/>
    </location>
    <ligand>
        <name>molybdate</name>
        <dbReference type="ChEBI" id="CHEBI:36264"/>
    </ligand>
</feature>
<keyword evidence="4" id="KW-0732">Signal</keyword>
<gene>
    <name evidence="7" type="primary">modA</name>
    <name evidence="7" type="ORF">IPH26_15440</name>
</gene>
<comment type="caution">
    <text evidence="7">The sequence shown here is derived from an EMBL/GenBank/DDBJ whole genome shotgun (WGS) entry which is preliminary data.</text>
</comment>
<dbReference type="GO" id="GO:0015689">
    <property type="term" value="P:molybdate ion transport"/>
    <property type="evidence" value="ECO:0007669"/>
    <property type="project" value="InterPro"/>
</dbReference>
<sequence length="238" mass="25558">MLVFAVLPVRAEEVVVSAAASLTNAFKEVGTAFEKTQAEAKVTFNFAASGPLLQQIENGAPVDVFVSADQETMNAAEKKQLTIPATRRNFVSNQLVLVQPKAGSPLKGIGDLANDTVRRIAIGNPASVPVGRYTREVLQAERLWDSVQPRVINADSVRQVLDYVARGEVDAGFVYATDAAIATEKVTVVGTISTPRPVVYPIAVVSTSRRTKLAESFIAFVLAPEAQSILRKYGFAKP</sequence>
<evidence type="ECO:0000256" key="1">
    <source>
        <dbReference type="ARBA" id="ARBA00009175"/>
    </source>
</evidence>
<protein>
    <submittedName>
        <fullName evidence="7">Molybdate ABC transporter substrate-binding protein</fullName>
    </submittedName>
</protein>
<keyword evidence="2 6" id="KW-0500">Molybdenum</keyword>
<comment type="subunit">
    <text evidence="5">The complex is composed of two ATP-binding proteins (ModC), two transmembrane proteins (ModB) and a solute-binding protein (ModA).</text>
</comment>
<feature type="binding site" evidence="6">
    <location>
        <position position="175"/>
    </location>
    <ligand>
        <name>molybdate</name>
        <dbReference type="ChEBI" id="CHEBI:36264"/>
    </ligand>
</feature>
<dbReference type="InterPro" id="IPR050682">
    <property type="entry name" value="ModA/WtpA"/>
</dbReference>
<dbReference type="SUPFAM" id="SSF53850">
    <property type="entry name" value="Periplasmic binding protein-like II"/>
    <property type="match status" value="1"/>
</dbReference>
<evidence type="ECO:0000256" key="2">
    <source>
        <dbReference type="ARBA" id="ARBA00022505"/>
    </source>
</evidence>
<dbReference type="InterPro" id="IPR005950">
    <property type="entry name" value="ModA"/>
</dbReference>
<evidence type="ECO:0000256" key="6">
    <source>
        <dbReference type="PIRSR" id="PIRSR004846-1"/>
    </source>
</evidence>
<dbReference type="FunFam" id="3.40.190.10:FF:000035">
    <property type="entry name" value="Molybdate ABC transporter substrate-binding protein"/>
    <property type="match status" value="1"/>
</dbReference>
<dbReference type="Gene3D" id="3.40.190.10">
    <property type="entry name" value="Periplasmic binding protein-like II"/>
    <property type="match status" value="2"/>
</dbReference>
<name>A0A9D7HLL8_9PROT</name>
<comment type="similarity">
    <text evidence="1">Belongs to the bacterial solute-binding protein ModA family.</text>
</comment>
<dbReference type="PANTHER" id="PTHR30632:SF0">
    <property type="entry name" value="SULFATE-BINDING PROTEIN"/>
    <property type="match status" value="1"/>
</dbReference>
<dbReference type="GO" id="GO:0030973">
    <property type="term" value="F:molybdate ion binding"/>
    <property type="evidence" value="ECO:0007669"/>
    <property type="project" value="UniProtKB-ARBA"/>
</dbReference>
<evidence type="ECO:0000256" key="4">
    <source>
        <dbReference type="ARBA" id="ARBA00022729"/>
    </source>
</evidence>
<feature type="binding site" evidence="6">
    <location>
        <position position="21"/>
    </location>
    <ligand>
        <name>molybdate</name>
        <dbReference type="ChEBI" id="CHEBI:36264"/>
    </ligand>
</feature>
<feature type="binding site" evidence="6">
    <location>
        <position position="49"/>
    </location>
    <ligand>
        <name>molybdate</name>
        <dbReference type="ChEBI" id="CHEBI:36264"/>
    </ligand>
</feature>
<dbReference type="NCBIfam" id="TIGR01256">
    <property type="entry name" value="modA"/>
    <property type="match status" value="1"/>
</dbReference>
<dbReference type="GO" id="GO:1901359">
    <property type="term" value="F:tungstate binding"/>
    <property type="evidence" value="ECO:0007669"/>
    <property type="project" value="UniProtKB-ARBA"/>
</dbReference>
<dbReference type="GO" id="GO:0046872">
    <property type="term" value="F:metal ion binding"/>
    <property type="evidence" value="ECO:0007669"/>
    <property type="project" value="UniProtKB-KW"/>
</dbReference>
<evidence type="ECO:0000313" key="8">
    <source>
        <dbReference type="Proteomes" id="UP000807785"/>
    </source>
</evidence>
<dbReference type="AlphaFoldDB" id="A0A9D7HLL8"/>
<proteinExistence type="inferred from homology"/>
<dbReference type="Pfam" id="PF13531">
    <property type="entry name" value="SBP_bac_11"/>
    <property type="match status" value="1"/>
</dbReference>
<reference evidence="7" key="1">
    <citation type="submission" date="2020-10" db="EMBL/GenBank/DDBJ databases">
        <title>Connecting structure to function with the recovery of over 1000 high-quality activated sludge metagenome-assembled genomes encoding full-length rRNA genes using long-read sequencing.</title>
        <authorList>
            <person name="Singleton C.M."/>
            <person name="Petriglieri F."/>
            <person name="Kristensen J.M."/>
            <person name="Kirkegaard R.H."/>
            <person name="Michaelsen T.Y."/>
            <person name="Andersen M.H."/>
            <person name="Karst S.M."/>
            <person name="Dueholm M.S."/>
            <person name="Nielsen P.H."/>
            <person name="Albertsen M."/>
        </authorList>
    </citation>
    <scope>NUCLEOTIDE SEQUENCE</scope>
    <source>
        <strain evidence="7">Bjer_18-Q3-R1-45_BAT3C.347</strain>
    </source>
</reference>
<keyword evidence="3 6" id="KW-0479">Metal-binding</keyword>
<dbReference type="PIRSF" id="PIRSF004846">
    <property type="entry name" value="ModA"/>
    <property type="match status" value="1"/>
</dbReference>
<accession>A0A9D7HLL8</accession>
<organism evidence="7 8">
    <name type="scientific">Candidatus Methylophosphatis roskildensis</name>
    <dbReference type="NCBI Taxonomy" id="2899263"/>
    <lineage>
        <taxon>Bacteria</taxon>
        <taxon>Pseudomonadati</taxon>
        <taxon>Pseudomonadota</taxon>
        <taxon>Betaproteobacteria</taxon>
        <taxon>Nitrosomonadales</taxon>
        <taxon>Sterolibacteriaceae</taxon>
        <taxon>Candidatus Methylophosphatis</taxon>
    </lineage>
</organism>
<dbReference type="Proteomes" id="UP000807785">
    <property type="component" value="Unassembled WGS sequence"/>
</dbReference>
<evidence type="ECO:0000256" key="3">
    <source>
        <dbReference type="ARBA" id="ARBA00022723"/>
    </source>
</evidence>
<evidence type="ECO:0000256" key="5">
    <source>
        <dbReference type="ARBA" id="ARBA00062515"/>
    </source>
</evidence>
<dbReference type="PANTHER" id="PTHR30632">
    <property type="entry name" value="MOLYBDATE-BINDING PERIPLASMIC PROTEIN"/>
    <property type="match status" value="1"/>
</dbReference>